<dbReference type="InParanoid" id="Q01ZA8"/>
<dbReference type="PANTHER" id="PTHR40260">
    <property type="entry name" value="BLR8190 PROTEIN"/>
    <property type="match status" value="1"/>
</dbReference>
<evidence type="ECO:0000313" key="2">
    <source>
        <dbReference type="EMBL" id="ABJ85007.1"/>
    </source>
</evidence>
<dbReference type="PANTHER" id="PTHR40260:SF2">
    <property type="entry name" value="BLR8190 PROTEIN"/>
    <property type="match status" value="1"/>
</dbReference>
<organism evidence="2">
    <name type="scientific">Solibacter usitatus (strain Ellin6076)</name>
    <dbReference type="NCBI Taxonomy" id="234267"/>
    <lineage>
        <taxon>Bacteria</taxon>
        <taxon>Pseudomonadati</taxon>
        <taxon>Acidobacteriota</taxon>
        <taxon>Terriglobia</taxon>
        <taxon>Bryobacterales</taxon>
        <taxon>Solibacteraceae</taxon>
        <taxon>Candidatus Solibacter</taxon>
    </lineage>
</organism>
<dbReference type="GO" id="GO:0016491">
    <property type="term" value="F:oxidoreductase activity"/>
    <property type="evidence" value="ECO:0007669"/>
    <property type="project" value="InterPro"/>
</dbReference>
<dbReference type="NCBIfam" id="TIGR02118">
    <property type="entry name" value="EthD family reductase"/>
    <property type="match status" value="1"/>
</dbReference>
<sequence length="103" mass="11083">MVRLSVLYPATPGSRFDWDYYLGPHVDLVNRIVGPLGLVKVEIDRGIGGFPTGSPAPFHAVGHLFFNTLADFQAALGATAPELIADQARYTDVQAVVMVSQVV</sequence>
<protein>
    <submittedName>
        <fullName evidence="2">Ethyl tert-butyl ether degradation EthD</fullName>
    </submittedName>
</protein>
<dbReference type="eggNOG" id="ENOG5032S97">
    <property type="taxonomic scope" value="Bacteria"/>
</dbReference>
<dbReference type="Pfam" id="PF07110">
    <property type="entry name" value="EthD"/>
    <property type="match status" value="1"/>
</dbReference>
<reference evidence="2" key="1">
    <citation type="submission" date="2006-10" db="EMBL/GenBank/DDBJ databases">
        <title>Complete sequence of Solibacter usitatus Ellin6076.</title>
        <authorList>
            <consortium name="US DOE Joint Genome Institute"/>
            <person name="Copeland A."/>
            <person name="Lucas S."/>
            <person name="Lapidus A."/>
            <person name="Barry K."/>
            <person name="Detter J.C."/>
            <person name="Glavina del Rio T."/>
            <person name="Hammon N."/>
            <person name="Israni S."/>
            <person name="Dalin E."/>
            <person name="Tice H."/>
            <person name="Pitluck S."/>
            <person name="Thompson L.S."/>
            <person name="Brettin T."/>
            <person name="Bruce D."/>
            <person name="Han C."/>
            <person name="Tapia R."/>
            <person name="Gilna P."/>
            <person name="Schmutz J."/>
            <person name="Larimer F."/>
            <person name="Land M."/>
            <person name="Hauser L."/>
            <person name="Kyrpides N."/>
            <person name="Mikhailova N."/>
            <person name="Janssen P.H."/>
            <person name="Kuske C.R."/>
            <person name="Richardson P."/>
        </authorList>
    </citation>
    <scope>NUCLEOTIDE SEQUENCE</scope>
    <source>
        <strain evidence="2">Ellin6076</strain>
    </source>
</reference>
<proteinExistence type="predicted"/>
<dbReference type="HOGENOM" id="CLU_115019_1_0_0"/>
<dbReference type="STRING" id="234267.Acid_4042"/>
<gene>
    <name evidence="2" type="ordered locus">Acid_4042</name>
</gene>
<dbReference type="Gene3D" id="3.30.70.100">
    <property type="match status" value="1"/>
</dbReference>
<dbReference type="OrthoDB" id="120533at2"/>
<dbReference type="SUPFAM" id="SSF54909">
    <property type="entry name" value="Dimeric alpha+beta barrel"/>
    <property type="match status" value="1"/>
</dbReference>
<dbReference type="KEGG" id="sus:Acid_4042"/>
<name>Q01ZA8_SOLUE</name>
<evidence type="ECO:0000259" key="1">
    <source>
        <dbReference type="Pfam" id="PF07110"/>
    </source>
</evidence>
<dbReference type="InterPro" id="IPR009799">
    <property type="entry name" value="EthD_dom"/>
</dbReference>
<dbReference type="InterPro" id="IPR011008">
    <property type="entry name" value="Dimeric_a/b-barrel"/>
</dbReference>
<dbReference type="EMBL" id="CP000473">
    <property type="protein sequence ID" value="ABJ85007.1"/>
    <property type="molecule type" value="Genomic_DNA"/>
</dbReference>
<dbReference type="AlphaFoldDB" id="Q01ZA8"/>
<accession>Q01ZA8</accession>
<feature type="domain" description="EthD" evidence="1">
    <location>
        <begin position="18"/>
        <end position="92"/>
    </location>
</feature>